<dbReference type="Proteomes" id="UP000535937">
    <property type="component" value="Unassembled WGS sequence"/>
</dbReference>
<comment type="caution">
    <text evidence="1">The sequence shown here is derived from an EMBL/GenBank/DDBJ whole genome shotgun (WGS) entry which is preliminary data.</text>
</comment>
<keyword evidence="2" id="KW-1185">Reference proteome</keyword>
<accession>A0A7W4ZCE3</accession>
<name>A0A7W4ZCE3_9GAMM</name>
<protein>
    <submittedName>
        <fullName evidence="1">Uncharacterized protein</fullName>
    </submittedName>
</protein>
<evidence type="ECO:0000313" key="2">
    <source>
        <dbReference type="Proteomes" id="UP000535937"/>
    </source>
</evidence>
<evidence type="ECO:0000313" key="1">
    <source>
        <dbReference type="EMBL" id="MBB3063344.1"/>
    </source>
</evidence>
<dbReference type="EMBL" id="JACHWZ010000029">
    <property type="protein sequence ID" value="MBB3063344.1"/>
    <property type="molecule type" value="Genomic_DNA"/>
</dbReference>
<proteinExistence type="predicted"/>
<dbReference type="RefSeq" id="WP_183463442.1">
    <property type="nucleotide sequence ID" value="NZ_JACHWZ010000029.1"/>
</dbReference>
<organism evidence="1 2">
    <name type="scientific">Microbulbifer rhizosphaerae</name>
    <dbReference type="NCBI Taxonomy" id="1562603"/>
    <lineage>
        <taxon>Bacteria</taxon>
        <taxon>Pseudomonadati</taxon>
        <taxon>Pseudomonadota</taxon>
        <taxon>Gammaproteobacteria</taxon>
        <taxon>Cellvibrionales</taxon>
        <taxon>Microbulbiferaceae</taxon>
        <taxon>Microbulbifer</taxon>
    </lineage>
</organism>
<sequence length="211" mass="23917">MAFADFNAALVGLNNSYSELKGEVLFEQEDAARNLRYSAMLASLYINNKRKDALKELILDADPYVQAICDEIDSALDSSPMAVGIQTFRKAILANEMEAFNFHPHREASAEWRRTEIRRFLELQESASYSKLLVQQAQKSVRAIKKSHAVLASKLRQDKFSTERVAYLIGELRELDSHYDDYEELLANCRDLAVDDNGLLECLDVKSSTEA</sequence>
<reference evidence="1 2" key="1">
    <citation type="submission" date="2020-08" db="EMBL/GenBank/DDBJ databases">
        <title>Genomic Encyclopedia of Type Strains, Phase III (KMG-III): the genomes of soil and plant-associated and newly described type strains.</title>
        <authorList>
            <person name="Whitman W."/>
        </authorList>
    </citation>
    <scope>NUCLEOTIDE SEQUENCE [LARGE SCALE GENOMIC DNA]</scope>
    <source>
        <strain evidence="1 2">CECT 8799</strain>
    </source>
</reference>
<dbReference type="AlphaFoldDB" id="A0A7W4ZCE3"/>
<gene>
    <name evidence="1" type="ORF">FHS09_004202</name>
</gene>